<reference evidence="2" key="1">
    <citation type="journal article" date="2019" name="Int. J. Syst. Evol. Microbiol.">
        <title>The Global Catalogue of Microorganisms (GCM) 10K type strain sequencing project: providing services to taxonomists for standard genome sequencing and annotation.</title>
        <authorList>
            <consortium name="The Broad Institute Genomics Platform"/>
            <consortium name="The Broad Institute Genome Sequencing Center for Infectious Disease"/>
            <person name="Wu L."/>
            <person name="Ma J."/>
        </authorList>
    </citation>
    <scope>NUCLEOTIDE SEQUENCE [LARGE SCALE GENOMIC DNA]</scope>
    <source>
        <strain evidence="2">CCM 8904</strain>
    </source>
</reference>
<evidence type="ECO:0000313" key="1">
    <source>
        <dbReference type="EMBL" id="MFC6169636.1"/>
    </source>
</evidence>
<keyword evidence="2" id="KW-1185">Reference proteome</keyword>
<gene>
    <name evidence="1" type="ORF">ACFQGP_03460</name>
</gene>
<organism evidence="1 2">
    <name type="scientific">Loigolactobacillus jiayinensis</name>
    <dbReference type="NCBI Taxonomy" id="2486016"/>
    <lineage>
        <taxon>Bacteria</taxon>
        <taxon>Bacillati</taxon>
        <taxon>Bacillota</taxon>
        <taxon>Bacilli</taxon>
        <taxon>Lactobacillales</taxon>
        <taxon>Lactobacillaceae</taxon>
        <taxon>Loigolactobacillus</taxon>
    </lineage>
</organism>
<evidence type="ECO:0000313" key="2">
    <source>
        <dbReference type="Proteomes" id="UP001596289"/>
    </source>
</evidence>
<name>A0ABW1RAX2_9LACO</name>
<comment type="caution">
    <text evidence="1">The sequence shown here is derived from an EMBL/GenBank/DDBJ whole genome shotgun (WGS) entry which is preliminary data.</text>
</comment>
<proteinExistence type="predicted"/>
<dbReference type="EMBL" id="JBHSSL010000020">
    <property type="protein sequence ID" value="MFC6169636.1"/>
    <property type="molecule type" value="Genomic_DNA"/>
</dbReference>
<dbReference type="RefSeq" id="WP_191985920.1">
    <property type="nucleotide sequence ID" value="NZ_JBHSSL010000020.1"/>
</dbReference>
<dbReference type="Proteomes" id="UP001596289">
    <property type="component" value="Unassembled WGS sequence"/>
</dbReference>
<protein>
    <submittedName>
        <fullName evidence="1">Uncharacterized protein</fullName>
    </submittedName>
</protein>
<accession>A0ABW1RAX2</accession>
<sequence>MSVTLAQPLKNLLLAANLGLNHKHPLAGWNILMILYRDSTTNGVPNTLDFLAHKYNSEYLDVDNREAPISDDVLKNVLAVLTERARLVEVSARKVRDHTKSGKQLTHQTSVYKITSSGIEYLRMMQKVVDAESTVTANTMRINEYCQLLAKISGAGTDAATTQLYNDFANMLAAYEDVMKGMHKLDEDLDELANDLAFNHGSKAADHLQAMLREKAIPAYRQLLQQAPRIQGLNEMSDFAERVARSQQGADDLDAARAVGDTAGMLRRFNRTKAYVQRQLQQMALSFDSSSQAIDSSLDSIYLLFQTILNAIKLLSQEFEHVRNQAVDIKALTGEIDALLQQFNTIPIAAALPRHLPFDRDVEDNADLLEAATMGPVTYVAKQREQQIFTEADNPTVAVDNMAEDDGQAALAEFQQLVMHDGQHAVIDHDLTFTTMTARDEVVRLFSATGYTHYASFAPFGRSVKKVQVLAATPPIQLHCQGERFSVFLPCGFEAWFD</sequence>